<name>A0ABD2BCD7_VESMC</name>
<comment type="caution">
    <text evidence="2">The sequence shown here is derived from an EMBL/GenBank/DDBJ whole genome shotgun (WGS) entry which is preliminary data.</text>
</comment>
<reference evidence="2 3" key="1">
    <citation type="journal article" date="2024" name="Ann. Entomol. Soc. Am.">
        <title>Genomic analyses of the southern and eastern yellowjacket wasps (Hymenoptera: Vespidae) reveal evolutionary signatures of social life.</title>
        <authorList>
            <person name="Catto M.A."/>
            <person name="Caine P.B."/>
            <person name="Orr S.E."/>
            <person name="Hunt B.G."/>
            <person name="Goodisman M.A.D."/>
        </authorList>
    </citation>
    <scope>NUCLEOTIDE SEQUENCE [LARGE SCALE GENOMIC DNA]</scope>
    <source>
        <strain evidence="2">232</strain>
        <tissue evidence="2">Head and thorax</tissue>
    </source>
</reference>
<evidence type="ECO:0000313" key="2">
    <source>
        <dbReference type="EMBL" id="KAL2730402.1"/>
    </source>
</evidence>
<evidence type="ECO:0000313" key="3">
    <source>
        <dbReference type="Proteomes" id="UP001607303"/>
    </source>
</evidence>
<gene>
    <name evidence="2" type="ORF">V1477_016213</name>
</gene>
<proteinExistence type="predicted"/>
<accession>A0ABD2BCD7</accession>
<organism evidence="2 3">
    <name type="scientific">Vespula maculifrons</name>
    <name type="common">Eastern yellow jacket</name>
    <name type="synonym">Wasp</name>
    <dbReference type="NCBI Taxonomy" id="7453"/>
    <lineage>
        <taxon>Eukaryota</taxon>
        <taxon>Metazoa</taxon>
        <taxon>Ecdysozoa</taxon>
        <taxon>Arthropoda</taxon>
        <taxon>Hexapoda</taxon>
        <taxon>Insecta</taxon>
        <taxon>Pterygota</taxon>
        <taxon>Neoptera</taxon>
        <taxon>Endopterygota</taxon>
        <taxon>Hymenoptera</taxon>
        <taxon>Apocrita</taxon>
        <taxon>Aculeata</taxon>
        <taxon>Vespoidea</taxon>
        <taxon>Vespidae</taxon>
        <taxon>Vespinae</taxon>
        <taxon>Vespula</taxon>
    </lineage>
</organism>
<keyword evidence="3" id="KW-1185">Reference proteome</keyword>
<feature type="compositionally biased region" description="Basic residues" evidence="1">
    <location>
        <begin position="140"/>
        <end position="150"/>
    </location>
</feature>
<dbReference type="Proteomes" id="UP001607303">
    <property type="component" value="Unassembled WGS sequence"/>
</dbReference>
<dbReference type="AlphaFoldDB" id="A0ABD2BCD7"/>
<feature type="region of interest" description="Disordered" evidence="1">
    <location>
        <begin position="140"/>
        <end position="161"/>
    </location>
</feature>
<sequence>MMTMTSRACTRDEKGEAEFFGKRALYDKSEESKRLDRKRARTCATAGILTTAVERYNAKRNDGKEYRGSGFPRRKYSLRHAKPFEFPAASESPLIYRWISICGPLTRTKSFRGLNKLTKITFISLIQELRQTLPCKKLATKRAERKRKGPKPCADDRAGGSARRRESRRDCRWLRQWLLTELGRPAGQLCTVPLSSSLLEPKWRYSIREIHVLLRGIPPRYLSTKKIDQKSFKRRRNHRGRR</sequence>
<protein>
    <submittedName>
        <fullName evidence="2">Uncharacterized protein</fullName>
    </submittedName>
</protein>
<evidence type="ECO:0000256" key="1">
    <source>
        <dbReference type="SAM" id="MobiDB-lite"/>
    </source>
</evidence>
<dbReference type="EMBL" id="JAYRBN010000091">
    <property type="protein sequence ID" value="KAL2730402.1"/>
    <property type="molecule type" value="Genomic_DNA"/>
</dbReference>